<protein>
    <recommendedName>
        <fullName evidence="5">UDP-N-acetylglucosamine kinase</fullName>
        <ecNumber evidence="2">2.7.1.176</ecNumber>
    </recommendedName>
    <alternativeName>
        <fullName evidence="5">UDP-N-acetylglucosamine kinase</fullName>
    </alternativeName>
</protein>
<evidence type="ECO:0000259" key="8">
    <source>
        <dbReference type="Pfam" id="PF06414"/>
    </source>
</evidence>
<keyword evidence="3" id="KW-0547">Nucleotide-binding</keyword>
<sequence length="332" mass="36400">MKPQPPVTEAHPPASTAPLQQDRTRYALSATEHQQIFDEDIVPAYLTGITPHERPVVVYVMGQPGSGKSRSADQLQHALRARGPIRICGDDFKAMHPNYHRLLRTHPRTAGTEIRGDYRRWCTQAEAYVRAHRGDLIIEAAPADVDDFWASALPFIEAGYRIEIVVLAVRAADSRQGTAHRYMLLQQQGMPARFTSAAGHDACYSALPSVIASALAHPRISSILVIRRGLTPLHRAEASTSREAQQTVLDALVAERTRPYTSAEAATFLAVQIELARALPDHQAELSQIMALATPLMETFAALALLPAPRPSDDATPLAHISERGQGDVRSR</sequence>
<evidence type="ECO:0000256" key="7">
    <source>
        <dbReference type="SAM" id="MobiDB-lite"/>
    </source>
</evidence>
<evidence type="ECO:0000256" key="3">
    <source>
        <dbReference type="ARBA" id="ARBA00022741"/>
    </source>
</evidence>
<evidence type="ECO:0000256" key="1">
    <source>
        <dbReference type="ARBA" id="ARBA00009104"/>
    </source>
</evidence>
<feature type="compositionally biased region" description="Basic and acidic residues" evidence="7">
    <location>
        <begin position="321"/>
        <end position="332"/>
    </location>
</feature>
<evidence type="ECO:0000256" key="2">
    <source>
        <dbReference type="ARBA" id="ARBA00011963"/>
    </source>
</evidence>
<dbReference type="SUPFAM" id="SSF52540">
    <property type="entry name" value="P-loop containing nucleoside triphosphate hydrolases"/>
    <property type="match status" value="1"/>
</dbReference>
<dbReference type="InterPro" id="IPR027417">
    <property type="entry name" value="P-loop_NTPase"/>
</dbReference>
<dbReference type="GO" id="GO:0005524">
    <property type="term" value="F:ATP binding"/>
    <property type="evidence" value="ECO:0007669"/>
    <property type="project" value="UniProtKB-KW"/>
</dbReference>
<evidence type="ECO:0000256" key="5">
    <source>
        <dbReference type="ARBA" id="ARBA00032897"/>
    </source>
</evidence>
<dbReference type="Gene3D" id="3.40.50.300">
    <property type="entry name" value="P-loop containing nucleotide triphosphate hydrolases"/>
    <property type="match status" value="1"/>
</dbReference>
<evidence type="ECO:0000256" key="4">
    <source>
        <dbReference type="ARBA" id="ARBA00022840"/>
    </source>
</evidence>
<dbReference type="STRING" id="36818.BGK67_33775"/>
<feature type="domain" description="Zeta toxin" evidence="8">
    <location>
        <begin position="50"/>
        <end position="232"/>
    </location>
</feature>
<dbReference type="AlphaFoldDB" id="A0A1E5P0C8"/>
<comment type="catalytic activity">
    <reaction evidence="6">
        <text>UDP-N-acetyl-alpha-D-glucosamine + ATP = UDP-N-acetyl-alpha-D-glucosamine 3'-phosphate + ADP + H(+)</text>
        <dbReference type="Rhea" id="RHEA:32671"/>
        <dbReference type="ChEBI" id="CHEBI:15378"/>
        <dbReference type="ChEBI" id="CHEBI:30616"/>
        <dbReference type="ChEBI" id="CHEBI:57705"/>
        <dbReference type="ChEBI" id="CHEBI:64353"/>
        <dbReference type="ChEBI" id="CHEBI:456216"/>
        <dbReference type="EC" id="2.7.1.176"/>
    </reaction>
</comment>
<name>A0A1E5P0C8_9ACTN</name>
<dbReference type="EC" id="2.7.1.176" evidence="2"/>
<reference evidence="9 10" key="1">
    <citation type="submission" date="2016-08" db="EMBL/GenBank/DDBJ databases">
        <title>The complete genome of Streptomyces subrutilus 10-1-1.</title>
        <authorList>
            <person name="Chen X."/>
        </authorList>
    </citation>
    <scope>NUCLEOTIDE SEQUENCE [LARGE SCALE GENOMIC DNA]</scope>
    <source>
        <strain evidence="9 10">10-1-1</strain>
    </source>
</reference>
<evidence type="ECO:0000313" key="9">
    <source>
        <dbReference type="EMBL" id="OEJ22500.1"/>
    </source>
</evidence>
<keyword evidence="10" id="KW-1185">Reference proteome</keyword>
<dbReference type="Proteomes" id="UP000095705">
    <property type="component" value="Unassembled WGS sequence"/>
</dbReference>
<proteinExistence type="inferred from homology"/>
<feature type="region of interest" description="Disordered" evidence="7">
    <location>
        <begin position="312"/>
        <end position="332"/>
    </location>
</feature>
<keyword evidence="4" id="KW-0067">ATP-binding</keyword>
<evidence type="ECO:0000256" key="6">
    <source>
        <dbReference type="ARBA" id="ARBA00048178"/>
    </source>
</evidence>
<comment type="caution">
    <text evidence="9">The sequence shown here is derived from an EMBL/GenBank/DDBJ whole genome shotgun (WGS) entry which is preliminary data.</text>
</comment>
<dbReference type="EMBL" id="MEHK01000002">
    <property type="protein sequence ID" value="OEJ22500.1"/>
    <property type="molecule type" value="Genomic_DNA"/>
</dbReference>
<dbReference type="GO" id="GO:0016301">
    <property type="term" value="F:kinase activity"/>
    <property type="evidence" value="ECO:0007669"/>
    <property type="project" value="InterPro"/>
</dbReference>
<gene>
    <name evidence="9" type="ORF">BGK67_33775</name>
</gene>
<dbReference type="InterPro" id="IPR010488">
    <property type="entry name" value="Zeta_toxin_domain"/>
</dbReference>
<dbReference type="Pfam" id="PF06414">
    <property type="entry name" value="Zeta_toxin"/>
    <property type="match status" value="1"/>
</dbReference>
<evidence type="ECO:0000313" key="10">
    <source>
        <dbReference type="Proteomes" id="UP000095705"/>
    </source>
</evidence>
<organism evidence="9 10">
    <name type="scientific">Streptomyces subrutilus</name>
    <dbReference type="NCBI Taxonomy" id="36818"/>
    <lineage>
        <taxon>Bacteria</taxon>
        <taxon>Bacillati</taxon>
        <taxon>Actinomycetota</taxon>
        <taxon>Actinomycetes</taxon>
        <taxon>Kitasatosporales</taxon>
        <taxon>Streptomycetaceae</taxon>
        <taxon>Streptomyces</taxon>
    </lineage>
</organism>
<accession>A0A1E5P0C8</accession>
<comment type="similarity">
    <text evidence="1">Belongs to the zeta toxin family.</text>
</comment>